<protein>
    <recommendedName>
        <fullName evidence="1">Glycosyl transferase family 28 C-terminal domain-containing protein</fullName>
    </recommendedName>
</protein>
<dbReference type="RefSeq" id="WP_259504255.1">
    <property type="nucleotide sequence ID" value="NZ_JANLCM010000001.1"/>
</dbReference>
<keyword evidence="3" id="KW-1185">Reference proteome</keyword>
<feature type="domain" description="Glycosyl transferase family 28 C-terminal" evidence="1">
    <location>
        <begin position="232"/>
        <end position="283"/>
    </location>
</feature>
<dbReference type="EMBL" id="JANLCM010000001">
    <property type="protein sequence ID" value="MCS5716762.1"/>
    <property type="molecule type" value="Genomic_DNA"/>
</dbReference>
<name>A0ABT2GME6_9MICO</name>
<dbReference type="Proteomes" id="UP001165584">
    <property type="component" value="Unassembled WGS sequence"/>
</dbReference>
<sequence>MSELIDELRNEKILFVASTGGHLAQLVRISEMIQPGHGSMWVTFDNAQSQSLVSNFDHTFVPYVAPRDYLGVAKAQRTVRKLVKSNNFTATVSTGAGLALASHVVPIGMRRVYIESVSRLNGPSLTGRILSKVPGVELFTQHQRWSDAKWKHEFSVMDAYTRDHNWRAAAPTPRRIFVTLGTIRPYRFDSLVDTIVGSVGPDTELVWQLGVTDRDDLPGRVYPEMKSAEFDRFVTESDLVISHAGVGTLMKLMDMGVPTLAVPRRAERGEHVDNHQLQIVEELRRRELVPTAEVAEIDAGMLAKASAIRVVPA</sequence>
<comment type="caution">
    <text evidence="2">The sequence shown here is derived from an EMBL/GenBank/DDBJ whole genome shotgun (WGS) entry which is preliminary data.</text>
</comment>
<accession>A0ABT2GME6</accession>
<dbReference type="InterPro" id="IPR007235">
    <property type="entry name" value="Glyco_trans_28_C"/>
</dbReference>
<dbReference type="Gene3D" id="3.40.50.2000">
    <property type="entry name" value="Glycogen Phosphorylase B"/>
    <property type="match status" value="1"/>
</dbReference>
<organism evidence="2 3">
    <name type="scientific">Herbiconiux aconitum</name>
    <dbReference type="NCBI Taxonomy" id="2970913"/>
    <lineage>
        <taxon>Bacteria</taxon>
        <taxon>Bacillati</taxon>
        <taxon>Actinomycetota</taxon>
        <taxon>Actinomycetes</taxon>
        <taxon>Micrococcales</taxon>
        <taxon>Microbacteriaceae</taxon>
        <taxon>Herbiconiux</taxon>
    </lineage>
</organism>
<reference evidence="2" key="1">
    <citation type="submission" date="2022-08" db="EMBL/GenBank/DDBJ databases">
        <authorList>
            <person name="Deng Y."/>
            <person name="Han X.-F."/>
            <person name="Zhang Y.-Q."/>
        </authorList>
    </citation>
    <scope>NUCLEOTIDE SEQUENCE</scope>
    <source>
        <strain evidence="2">CPCC 205763</strain>
    </source>
</reference>
<evidence type="ECO:0000313" key="3">
    <source>
        <dbReference type="Proteomes" id="UP001165584"/>
    </source>
</evidence>
<proteinExistence type="predicted"/>
<dbReference type="SUPFAM" id="SSF53756">
    <property type="entry name" value="UDP-Glycosyltransferase/glycogen phosphorylase"/>
    <property type="match status" value="1"/>
</dbReference>
<dbReference type="Pfam" id="PF04101">
    <property type="entry name" value="Glyco_tran_28_C"/>
    <property type="match status" value="1"/>
</dbReference>
<gene>
    <name evidence="2" type="ORF">N1027_01280</name>
</gene>
<evidence type="ECO:0000259" key="1">
    <source>
        <dbReference type="Pfam" id="PF04101"/>
    </source>
</evidence>
<evidence type="ECO:0000313" key="2">
    <source>
        <dbReference type="EMBL" id="MCS5716762.1"/>
    </source>
</evidence>